<keyword evidence="3" id="KW-1185">Reference proteome</keyword>
<keyword evidence="1" id="KW-1133">Transmembrane helix</keyword>
<sequence length="116" mass="13675">MTAKYLKNDYAIIKVIVMFPLALFVPYVGPIVAIGKGIQSITRKTRRQFWKESQPIKKPDRRYKVGYRIEGYAEVEKHERIPADENILKIYRRKGIAYLTIGVVLITFHMYCYYLV</sequence>
<organism evidence="2 3">
    <name type="scientific">Flavobacterium hercynium</name>
    <dbReference type="NCBI Taxonomy" id="387094"/>
    <lineage>
        <taxon>Bacteria</taxon>
        <taxon>Pseudomonadati</taxon>
        <taxon>Bacteroidota</taxon>
        <taxon>Flavobacteriia</taxon>
        <taxon>Flavobacteriales</taxon>
        <taxon>Flavobacteriaceae</taxon>
        <taxon>Flavobacterium</taxon>
    </lineage>
</organism>
<name>A0A226H4J6_9FLAO</name>
<gene>
    <name evidence="2" type="ORF">B0A66_15800</name>
</gene>
<evidence type="ECO:0000313" key="2">
    <source>
        <dbReference type="EMBL" id="OXA88400.1"/>
    </source>
</evidence>
<proteinExistence type="predicted"/>
<feature type="transmembrane region" description="Helical" evidence="1">
    <location>
        <begin position="12"/>
        <end position="34"/>
    </location>
</feature>
<keyword evidence="1" id="KW-0812">Transmembrane</keyword>
<dbReference type="AlphaFoldDB" id="A0A226H4J6"/>
<evidence type="ECO:0000256" key="1">
    <source>
        <dbReference type="SAM" id="Phobius"/>
    </source>
</evidence>
<keyword evidence="1" id="KW-0472">Membrane</keyword>
<dbReference type="RefSeq" id="WP_089050820.1">
    <property type="nucleotide sequence ID" value="NZ_FXTV01000013.1"/>
</dbReference>
<accession>A0A226H4J6</accession>
<protein>
    <submittedName>
        <fullName evidence="2">Uncharacterized protein</fullName>
    </submittedName>
</protein>
<feature type="transmembrane region" description="Helical" evidence="1">
    <location>
        <begin position="96"/>
        <end position="114"/>
    </location>
</feature>
<comment type="caution">
    <text evidence="2">The sequence shown here is derived from an EMBL/GenBank/DDBJ whole genome shotgun (WGS) entry which is preliminary data.</text>
</comment>
<reference evidence="2 3" key="1">
    <citation type="submission" date="2016-11" db="EMBL/GenBank/DDBJ databases">
        <title>Whole genomes of Flavobacteriaceae.</title>
        <authorList>
            <person name="Stine C."/>
            <person name="Li C."/>
            <person name="Tadesse D."/>
        </authorList>
    </citation>
    <scope>NUCLEOTIDE SEQUENCE [LARGE SCALE GENOMIC DNA]</scope>
    <source>
        <strain evidence="2 3">DSM 18292</strain>
    </source>
</reference>
<evidence type="ECO:0000313" key="3">
    <source>
        <dbReference type="Proteomes" id="UP000198345"/>
    </source>
</evidence>
<dbReference type="EMBL" id="MUGW01000032">
    <property type="protein sequence ID" value="OXA88400.1"/>
    <property type="molecule type" value="Genomic_DNA"/>
</dbReference>
<dbReference type="Proteomes" id="UP000198345">
    <property type="component" value="Unassembled WGS sequence"/>
</dbReference>